<evidence type="ECO:0000256" key="2">
    <source>
        <dbReference type="ARBA" id="ARBA00012000"/>
    </source>
</evidence>
<comment type="catalytic activity">
    <reaction evidence="1">
        <text>Hydrolysis of alkylated DNA, releasing 3-methyladenine, 3-methylguanine, 7-methylguanine and 7-methyladenine.</text>
        <dbReference type="EC" id="3.2.2.21"/>
    </reaction>
</comment>
<dbReference type="GO" id="GO:0006307">
    <property type="term" value="P:DNA alkylation repair"/>
    <property type="evidence" value="ECO:0007669"/>
    <property type="project" value="TreeGrafter"/>
</dbReference>
<dbReference type="InterPro" id="IPR003265">
    <property type="entry name" value="HhH-GPD_domain"/>
</dbReference>
<dbReference type="GO" id="GO:0008725">
    <property type="term" value="F:DNA-3-methyladenine glycosylase activity"/>
    <property type="evidence" value="ECO:0007669"/>
    <property type="project" value="TreeGrafter"/>
</dbReference>
<dbReference type="KEGG" id="cdq:BOQ54_04405"/>
<dbReference type="GO" id="GO:0043916">
    <property type="term" value="F:DNA-7-methylguanine glycosylase activity"/>
    <property type="evidence" value="ECO:0007669"/>
    <property type="project" value="TreeGrafter"/>
</dbReference>
<name>A0AAC9JUM3_9HYPH</name>
<dbReference type="CDD" id="cd00056">
    <property type="entry name" value="ENDO3c"/>
    <property type="match status" value="1"/>
</dbReference>
<dbReference type="PANTHER" id="PTHR43003">
    <property type="entry name" value="DNA-3-METHYLADENINE GLYCOSYLASE"/>
    <property type="match status" value="1"/>
</dbReference>
<evidence type="ECO:0000259" key="5">
    <source>
        <dbReference type="SMART" id="SM00478"/>
    </source>
</evidence>
<evidence type="ECO:0000313" key="6">
    <source>
        <dbReference type="EMBL" id="APF38890.1"/>
    </source>
</evidence>
<dbReference type="GO" id="GO:0032131">
    <property type="term" value="F:alkylated DNA binding"/>
    <property type="evidence" value="ECO:0007669"/>
    <property type="project" value="TreeGrafter"/>
</dbReference>
<reference evidence="6 7" key="1">
    <citation type="submission" date="2016-11" db="EMBL/GenBank/DDBJ databases">
        <title>Complete genome sequence of the aerobically denitrifying bacterium Chelatococcus daeguensis TAD1.</title>
        <authorList>
            <person name="Yang Y."/>
            <person name="Huang S."/>
            <person name="Lin E."/>
        </authorList>
    </citation>
    <scope>NUCLEOTIDE SEQUENCE [LARGE SCALE GENOMIC DNA]</scope>
    <source>
        <strain evidence="6 7">TAD1</strain>
    </source>
</reference>
<dbReference type="Gene3D" id="1.10.340.30">
    <property type="entry name" value="Hypothetical protein, domain 2"/>
    <property type="match status" value="1"/>
</dbReference>
<dbReference type="EMBL" id="CP018095">
    <property type="protein sequence ID" value="APF38890.1"/>
    <property type="molecule type" value="Genomic_DNA"/>
</dbReference>
<dbReference type="InterPro" id="IPR011257">
    <property type="entry name" value="DNA_glycosylase"/>
</dbReference>
<proteinExistence type="predicted"/>
<keyword evidence="7" id="KW-1185">Reference proteome</keyword>
<dbReference type="GO" id="GO:0005737">
    <property type="term" value="C:cytoplasm"/>
    <property type="evidence" value="ECO:0007669"/>
    <property type="project" value="TreeGrafter"/>
</dbReference>
<evidence type="ECO:0000256" key="1">
    <source>
        <dbReference type="ARBA" id="ARBA00000086"/>
    </source>
</evidence>
<dbReference type="Gene3D" id="1.10.1670.40">
    <property type="match status" value="1"/>
</dbReference>
<dbReference type="EC" id="3.2.2.21" evidence="2"/>
<gene>
    <name evidence="6" type="ORF">BOQ54_04405</name>
</gene>
<accession>A0AAC9JUM3</accession>
<sequence length="235" mass="25144">MKRPRFESCRGYPMPRIIDGETALDHALSGLIAADPLIGELVEAGARPPLRLRDPGFSGLAGIIVAQQVSVASANAIWARVTARFDPLEPLAFLAASDADLRACGLSLPKMRGLRAVALAIAEGRLPTEALGAMAPDEAIAALTAVKGIGPWTAEIYLLFCLGHPDIFPAGDLALQEAARLALALDERPREKELRAIAEERWQPFRGVAARVLWAYYRIARHGREGAPVLGADAT</sequence>
<dbReference type="GO" id="GO:0006285">
    <property type="term" value="P:base-excision repair, AP site formation"/>
    <property type="evidence" value="ECO:0007669"/>
    <property type="project" value="TreeGrafter"/>
</dbReference>
<evidence type="ECO:0000313" key="7">
    <source>
        <dbReference type="Proteomes" id="UP000182703"/>
    </source>
</evidence>
<evidence type="ECO:0000256" key="4">
    <source>
        <dbReference type="ARBA" id="ARBA00023204"/>
    </source>
</evidence>
<dbReference type="PANTHER" id="PTHR43003:SF13">
    <property type="entry name" value="DNA-3-METHYLADENINE GLYCOSYLASE 2"/>
    <property type="match status" value="1"/>
</dbReference>
<dbReference type="GO" id="GO:0032993">
    <property type="term" value="C:protein-DNA complex"/>
    <property type="evidence" value="ECO:0007669"/>
    <property type="project" value="TreeGrafter"/>
</dbReference>
<dbReference type="SMART" id="SM00478">
    <property type="entry name" value="ENDO3c"/>
    <property type="match status" value="1"/>
</dbReference>
<keyword evidence="3" id="KW-0227">DNA damage</keyword>
<evidence type="ECO:0000256" key="3">
    <source>
        <dbReference type="ARBA" id="ARBA00022763"/>
    </source>
</evidence>
<dbReference type="Pfam" id="PF00730">
    <property type="entry name" value="HhH-GPD"/>
    <property type="match status" value="1"/>
</dbReference>
<dbReference type="InterPro" id="IPR051912">
    <property type="entry name" value="Alkylbase_DNA_Glycosylase/TA"/>
</dbReference>
<feature type="domain" description="HhH-GPD" evidence="5">
    <location>
        <begin position="65"/>
        <end position="218"/>
    </location>
</feature>
<dbReference type="AlphaFoldDB" id="A0AAC9JUM3"/>
<organism evidence="6 7">
    <name type="scientific">Chelatococcus daeguensis</name>
    <dbReference type="NCBI Taxonomy" id="444444"/>
    <lineage>
        <taxon>Bacteria</taxon>
        <taxon>Pseudomonadati</taxon>
        <taxon>Pseudomonadota</taxon>
        <taxon>Alphaproteobacteria</taxon>
        <taxon>Hyphomicrobiales</taxon>
        <taxon>Chelatococcaceae</taxon>
        <taxon>Chelatococcus</taxon>
    </lineage>
</organism>
<dbReference type="Proteomes" id="UP000182703">
    <property type="component" value="Chromosome"/>
</dbReference>
<protein>
    <recommendedName>
        <fullName evidence="2">DNA-3-methyladenine glycosylase II</fullName>
        <ecNumber evidence="2">3.2.2.21</ecNumber>
    </recommendedName>
</protein>
<dbReference type="SUPFAM" id="SSF48150">
    <property type="entry name" value="DNA-glycosylase"/>
    <property type="match status" value="1"/>
</dbReference>
<keyword evidence="4" id="KW-0234">DNA repair</keyword>